<keyword evidence="7" id="KW-0505">Motor protein</keyword>
<gene>
    <name evidence="12" type="ORF">LY90DRAFT_706557</name>
</gene>
<dbReference type="EMBL" id="MCOG01000221">
    <property type="protein sequence ID" value="ORY24530.1"/>
    <property type="molecule type" value="Genomic_DNA"/>
</dbReference>
<evidence type="ECO:0000256" key="9">
    <source>
        <dbReference type="ARBA" id="ARBA00023273"/>
    </source>
</evidence>
<dbReference type="AlphaFoldDB" id="A0A1Y2AQF5"/>
<dbReference type="InterPro" id="IPR001611">
    <property type="entry name" value="Leu-rich_rpt"/>
</dbReference>
<dbReference type="PANTHER" id="PTHR15454:SF73">
    <property type="entry name" value="DYNEIN AXONEMAL LIGHT CHAIN 1"/>
    <property type="match status" value="1"/>
</dbReference>
<dbReference type="PANTHER" id="PTHR15454">
    <property type="entry name" value="NISCHARIN RELATED"/>
    <property type="match status" value="1"/>
</dbReference>
<accession>A0A1Y2AQF5</accession>
<dbReference type="InterPro" id="IPR025875">
    <property type="entry name" value="Leu-rich_rpt_4"/>
</dbReference>
<evidence type="ECO:0000256" key="6">
    <source>
        <dbReference type="ARBA" id="ARBA00023017"/>
    </source>
</evidence>
<evidence type="ECO:0000256" key="2">
    <source>
        <dbReference type="ARBA" id="ARBA00022490"/>
    </source>
</evidence>
<dbReference type="GO" id="GO:0030286">
    <property type="term" value="C:dynein complex"/>
    <property type="evidence" value="ECO:0007669"/>
    <property type="project" value="UniProtKB-KW"/>
</dbReference>
<keyword evidence="4" id="KW-0493">Microtubule</keyword>
<comment type="caution">
    <text evidence="12">The sequence shown here is derived from an EMBL/GenBank/DDBJ whole genome shotgun (WGS) entry which is preliminary data.</text>
</comment>
<evidence type="ECO:0000256" key="8">
    <source>
        <dbReference type="ARBA" id="ARBA00023212"/>
    </source>
</evidence>
<proteinExistence type="inferred from homology"/>
<dbReference type="OrthoDB" id="266138at2759"/>
<evidence type="ECO:0000256" key="1">
    <source>
        <dbReference type="ARBA" id="ARBA00004430"/>
    </source>
</evidence>
<dbReference type="GO" id="GO:0005930">
    <property type="term" value="C:axoneme"/>
    <property type="evidence" value="ECO:0007669"/>
    <property type="project" value="UniProtKB-SubCell"/>
</dbReference>
<dbReference type="STRING" id="1754190.A0A1Y2AQF5"/>
<keyword evidence="8" id="KW-0206">Cytoskeleton</keyword>
<comment type="subcellular location">
    <subcellularLocation>
        <location evidence="1">Cytoplasm</location>
        <location evidence="1">Cytoskeleton</location>
        <location evidence="1">Cilium axoneme</location>
    </subcellularLocation>
</comment>
<protein>
    <recommendedName>
        <fullName evidence="11">Dynein axonemal light chain 1</fullName>
    </recommendedName>
</protein>
<dbReference type="Proteomes" id="UP000193920">
    <property type="component" value="Unassembled WGS sequence"/>
</dbReference>
<keyword evidence="5" id="KW-0677">Repeat</keyword>
<dbReference type="Pfam" id="PF12799">
    <property type="entry name" value="LRR_4"/>
    <property type="match status" value="1"/>
</dbReference>
<dbReference type="SMART" id="SM00365">
    <property type="entry name" value="LRR_SD22"/>
    <property type="match status" value="4"/>
</dbReference>
<dbReference type="InterPro" id="IPR032675">
    <property type="entry name" value="LRR_dom_sf"/>
</dbReference>
<dbReference type="PROSITE" id="PS51450">
    <property type="entry name" value="LRR"/>
    <property type="match status" value="3"/>
</dbReference>
<comment type="similarity">
    <text evidence="10">Belongs to the dynein light chain LC1-type family.</text>
</comment>
<dbReference type="FunFam" id="3.80.10.10:FF:000049">
    <property type="entry name" value="Dynein light chain 1"/>
    <property type="match status" value="1"/>
</dbReference>
<keyword evidence="6" id="KW-0243">Dynein</keyword>
<organism evidence="12 13">
    <name type="scientific">Neocallimastix californiae</name>
    <dbReference type="NCBI Taxonomy" id="1754190"/>
    <lineage>
        <taxon>Eukaryota</taxon>
        <taxon>Fungi</taxon>
        <taxon>Fungi incertae sedis</taxon>
        <taxon>Chytridiomycota</taxon>
        <taxon>Chytridiomycota incertae sedis</taxon>
        <taxon>Neocallimastigomycetes</taxon>
        <taxon>Neocallimastigales</taxon>
        <taxon>Neocallimastigaceae</taxon>
        <taxon>Neocallimastix</taxon>
    </lineage>
</organism>
<dbReference type="GO" id="GO:0005874">
    <property type="term" value="C:microtubule"/>
    <property type="evidence" value="ECO:0007669"/>
    <property type="project" value="UniProtKB-KW"/>
</dbReference>
<name>A0A1Y2AQF5_9FUNG</name>
<evidence type="ECO:0000256" key="11">
    <source>
        <dbReference type="ARBA" id="ARBA00049760"/>
    </source>
</evidence>
<evidence type="ECO:0000256" key="3">
    <source>
        <dbReference type="ARBA" id="ARBA00022614"/>
    </source>
</evidence>
<evidence type="ECO:0000256" key="7">
    <source>
        <dbReference type="ARBA" id="ARBA00023175"/>
    </source>
</evidence>
<evidence type="ECO:0000256" key="10">
    <source>
        <dbReference type="ARBA" id="ARBA00049659"/>
    </source>
</evidence>
<keyword evidence="9" id="KW-0966">Cell projection</keyword>
<evidence type="ECO:0000313" key="13">
    <source>
        <dbReference type="Proteomes" id="UP000193920"/>
    </source>
</evidence>
<dbReference type="SUPFAM" id="SSF52058">
    <property type="entry name" value="L domain-like"/>
    <property type="match status" value="1"/>
</dbReference>
<reference evidence="12 13" key="1">
    <citation type="submission" date="2016-08" db="EMBL/GenBank/DDBJ databases">
        <title>A Parts List for Fungal Cellulosomes Revealed by Comparative Genomics.</title>
        <authorList>
            <consortium name="DOE Joint Genome Institute"/>
            <person name="Haitjema C.H."/>
            <person name="Gilmore S.P."/>
            <person name="Henske J.K."/>
            <person name="Solomon K.V."/>
            <person name="De Groot R."/>
            <person name="Kuo A."/>
            <person name="Mondo S.J."/>
            <person name="Salamov A.A."/>
            <person name="Labutti K."/>
            <person name="Zhao Z."/>
            <person name="Chiniquy J."/>
            <person name="Barry K."/>
            <person name="Brewer H.M."/>
            <person name="Purvine S.O."/>
            <person name="Wright A.T."/>
            <person name="Boxma B."/>
            <person name="Van Alen T."/>
            <person name="Hackstein J.H."/>
            <person name="Baker S.E."/>
            <person name="Grigoriev I.V."/>
            <person name="O'Malley M.A."/>
        </authorList>
    </citation>
    <scope>NUCLEOTIDE SEQUENCE [LARGE SCALE GENOMIC DNA]</scope>
    <source>
        <strain evidence="12 13">G1</strain>
    </source>
</reference>
<keyword evidence="13" id="KW-1185">Reference proteome</keyword>
<evidence type="ECO:0000256" key="4">
    <source>
        <dbReference type="ARBA" id="ARBA00022701"/>
    </source>
</evidence>
<evidence type="ECO:0000256" key="5">
    <source>
        <dbReference type="ARBA" id="ARBA00022737"/>
    </source>
</evidence>
<keyword evidence="3" id="KW-0433">Leucine-rich repeat</keyword>
<evidence type="ECO:0000313" key="12">
    <source>
        <dbReference type="EMBL" id="ORY24530.1"/>
    </source>
</evidence>
<dbReference type="Gene3D" id="3.80.10.10">
    <property type="entry name" value="Ribonuclease Inhibitor"/>
    <property type="match status" value="1"/>
</dbReference>
<keyword evidence="2" id="KW-0963">Cytoplasm</keyword>
<sequence>MSKGLTIKEALKLWEEKNGSPAAEAKVIKLFMQQPFIVKMDSSLQTLQCCEHLSLSTNNIEKISNLNGLKLRVLSLGRNNIKKIEGLDAVSETLEELWISYNLIEKFNGIECCKKLKVLYASNNKVKAWEGIQCLSSLPVLEDLLLSGNPLEEKCTAEGTWRDDITKKFTQVKKLDGKPIIREEEEGEEEKEG</sequence>